<accession>A0ABZ0D063</accession>
<feature type="domain" description="Type II secretion system protein GspB C-terminal" evidence="3">
    <location>
        <begin position="176"/>
        <end position="233"/>
    </location>
</feature>
<keyword evidence="2" id="KW-1133">Transmembrane helix</keyword>
<dbReference type="EMBL" id="CP136336">
    <property type="protein sequence ID" value="WOB10583.1"/>
    <property type="molecule type" value="Genomic_DNA"/>
</dbReference>
<feature type="region of interest" description="Disordered" evidence="1">
    <location>
        <begin position="14"/>
        <end position="43"/>
    </location>
</feature>
<feature type="compositionally biased region" description="Low complexity" evidence="1">
    <location>
        <begin position="99"/>
        <end position="121"/>
    </location>
</feature>
<evidence type="ECO:0000256" key="1">
    <source>
        <dbReference type="SAM" id="MobiDB-lite"/>
    </source>
</evidence>
<evidence type="ECO:0000259" key="3">
    <source>
        <dbReference type="Pfam" id="PF16537"/>
    </source>
</evidence>
<gene>
    <name evidence="4" type="ORF">RXV79_11100</name>
</gene>
<keyword evidence="2" id="KW-0812">Transmembrane</keyword>
<feature type="region of interest" description="Disordered" evidence="1">
    <location>
        <begin position="90"/>
        <end position="168"/>
    </location>
</feature>
<keyword evidence="5" id="KW-1185">Reference proteome</keyword>
<dbReference type="Pfam" id="PF16537">
    <property type="entry name" value="T2SSB"/>
    <property type="match status" value="1"/>
</dbReference>
<name>A0ABZ0D063_9BURK</name>
<keyword evidence="2" id="KW-0472">Membrane</keyword>
<organism evidence="4 5">
    <name type="scientific">Piscinibacter gummiphilus</name>
    <dbReference type="NCBI Taxonomy" id="946333"/>
    <lineage>
        <taxon>Bacteria</taxon>
        <taxon>Pseudomonadati</taxon>
        <taxon>Pseudomonadota</taxon>
        <taxon>Betaproteobacteria</taxon>
        <taxon>Burkholderiales</taxon>
        <taxon>Sphaerotilaceae</taxon>
        <taxon>Piscinibacter</taxon>
    </lineage>
</organism>
<dbReference type="RefSeq" id="WP_316703483.1">
    <property type="nucleotide sequence ID" value="NZ_CP136336.1"/>
</dbReference>
<protein>
    <submittedName>
        <fullName evidence="4">General secretion pathway protein GspB</fullName>
    </submittedName>
</protein>
<dbReference type="InterPro" id="IPR032389">
    <property type="entry name" value="GspB_C"/>
</dbReference>
<evidence type="ECO:0000256" key="2">
    <source>
        <dbReference type="SAM" id="Phobius"/>
    </source>
</evidence>
<evidence type="ECO:0000313" key="4">
    <source>
        <dbReference type="EMBL" id="WOB10583.1"/>
    </source>
</evidence>
<reference evidence="4 5" key="1">
    <citation type="submission" date="2023-10" db="EMBL/GenBank/DDBJ databases">
        <title>Bacteria for the degradation of biodegradable plastic PBAT(Polybutylene adipate terephthalate).</title>
        <authorList>
            <person name="Weon H.-Y."/>
            <person name="Yeon J."/>
        </authorList>
    </citation>
    <scope>NUCLEOTIDE SEQUENCE [LARGE SCALE GENOMIC DNA]</scope>
    <source>
        <strain evidence="4 5">SBD 7-3</strain>
    </source>
</reference>
<evidence type="ECO:0000313" key="5">
    <source>
        <dbReference type="Proteomes" id="UP001303946"/>
    </source>
</evidence>
<dbReference type="Proteomes" id="UP001303946">
    <property type="component" value="Chromosome"/>
</dbReference>
<proteinExistence type="predicted"/>
<sequence length="235" mass="24514">MSYILDALRRADSERERGAVPSLHSKQIAPGVADGDDGDEPAGRSVQPLWWAVGGLSLALVGMAAWLVLGRSGAEPEPMRAALPVAQAPVLPAPPPAPQAQQPAPEPVAAQPAPVEPKSVPVSPPPAPAPARVAAAPKPAEKPADKPVAAAPAALRDEDTPVPSISELPDDIRRQLPTLSVSGASYSKNPASRMLILNGQVFKEGDKVANDLVLEQIRLKSAVLSFKGRRYSVSF</sequence>
<feature type="transmembrane region" description="Helical" evidence="2">
    <location>
        <begin position="49"/>
        <end position="69"/>
    </location>
</feature>